<dbReference type="InterPro" id="IPR051572">
    <property type="entry name" value="VTC_Complex_Subunit"/>
</dbReference>
<evidence type="ECO:0000256" key="5">
    <source>
        <dbReference type="ARBA" id="ARBA00023136"/>
    </source>
</evidence>
<comment type="subcellular location">
    <subcellularLocation>
        <location evidence="1">Vacuole membrane</location>
        <topology evidence="1">Multi-pass membrane protein</topology>
    </subcellularLocation>
</comment>
<dbReference type="GO" id="GO:0016237">
    <property type="term" value="P:microautophagy"/>
    <property type="evidence" value="ECO:0007669"/>
    <property type="project" value="TreeGrafter"/>
</dbReference>
<dbReference type="PANTHER" id="PTHR46140">
    <property type="entry name" value="VACUOLAR TRANSPORTER CHAPERONE 1-RELATED"/>
    <property type="match status" value="1"/>
</dbReference>
<evidence type="ECO:0000256" key="4">
    <source>
        <dbReference type="ARBA" id="ARBA00022989"/>
    </source>
</evidence>
<keyword evidence="4 7" id="KW-1133">Transmembrane helix</keyword>
<dbReference type="EMBL" id="ML977511">
    <property type="protein sequence ID" value="KAF2127296.1"/>
    <property type="molecule type" value="Genomic_DNA"/>
</dbReference>
<dbReference type="OrthoDB" id="5588846at2759"/>
<accession>A0A6A6A6X2</accession>
<dbReference type="Proteomes" id="UP000799771">
    <property type="component" value="Unassembled WGS sequence"/>
</dbReference>
<feature type="transmembrane region" description="Helical" evidence="7">
    <location>
        <begin position="771"/>
        <end position="790"/>
    </location>
</feature>
<keyword evidence="5 7" id="KW-0472">Membrane</keyword>
<evidence type="ECO:0000256" key="1">
    <source>
        <dbReference type="ARBA" id="ARBA00004128"/>
    </source>
</evidence>
<dbReference type="GO" id="GO:0042144">
    <property type="term" value="P:vacuole fusion, non-autophagic"/>
    <property type="evidence" value="ECO:0007669"/>
    <property type="project" value="TreeGrafter"/>
</dbReference>
<feature type="region of interest" description="Disordered" evidence="6">
    <location>
        <begin position="690"/>
        <end position="726"/>
    </location>
</feature>
<dbReference type="GO" id="GO:0006799">
    <property type="term" value="P:polyphosphate biosynthetic process"/>
    <property type="evidence" value="ECO:0007669"/>
    <property type="project" value="UniProtKB-ARBA"/>
</dbReference>
<feature type="region of interest" description="Disordered" evidence="6">
    <location>
        <begin position="272"/>
        <end position="301"/>
    </location>
</feature>
<dbReference type="Pfam" id="PF09359">
    <property type="entry name" value="VTC"/>
    <property type="match status" value="1"/>
</dbReference>
<evidence type="ECO:0000313" key="10">
    <source>
        <dbReference type="Proteomes" id="UP000799771"/>
    </source>
</evidence>
<dbReference type="AlphaFoldDB" id="A0A6A6A6X2"/>
<evidence type="ECO:0000256" key="6">
    <source>
        <dbReference type="SAM" id="MobiDB-lite"/>
    </source>
</evidence>
<dbReference type="CDD" id="cd14474">
    <property type="entry name" value="SPX_YDR089W"/>
    <property type="match status" value="1"/>
</dbReference>
<dbReference type="Gene3D" id="3.20.100.30">
    <property type="entry name" value="VTC, catalytic tunnel domain"/>
    <property type="match status" value="1"/>
</dbReference>
<feature type="domain" description="SPX" evidence="8">
    <location>
        <begin position="1"/>
        <end position="164"/>
    </location>
</feature>
<feature type="transmembrane region" description="Helical" evidence="7">
    <location>
        <begin position="802"/>
        <end position="826"/>
    </location>
</feature>
<sequence length="861" mass="96574">MKYGDTLRQRSIPEWGHYNIDYDYLKDLIKHHTTPGTNRAVSIPGQGGTSERVFGDTFLKVLQTQHDRINLFVRSKSGEIERRLDHISNTLDQQRAKRPSDTPGARLPIRTVERYAKIDADVAKIAEEIRSLSRFQVAQRTGFTKILKKYRRWTKDRELDYTFKQDISSRPDSFFQLNLGYLLDQYIDVLDTLRSIFDGDGASAPHNENTNAQSPAARLSKIIAQGDTLDLDLALSSVPLGDGGNKATYWIHPENVDQVRILLHQHMRLFTGNSKNRSRKNHAYAPTSRQSSSTNLDKHSEKDDDVSLVVLDYAESFAMKQNASTIGSSEATKGNIGIKAAGNVRCVSSSDAAVVIRAGTDLQEQLSDKVMTARLKRNFVPTFLDTSTQIPAEKLLENQTKSKANVAQDPSAVRQWLTEHKDIKPIAGIVSKRTRFVGLHNNYMGGSWATLDRDVFMKDSLHKDLEKDDWALAARSRSIEFPHAILEVRRESSQATSLIPILDGSHLVERVRGFSVETHAVWTCCKPNSMTAPIWMPLLDKDIRKLPEPARKRSRKTGSSNSGSHCDSSALASASNTSVDGQSSPLHSRAEESSSTSVYDFVDPPSLQAFRKKHRKPYSDYPPPIVHADAEPEQRYWNEYDHPEDEEEGYFIYVDPNATVKFPGQEIIEAWVKSTKKLFGMSDRADEESLLSAADDATTDDEDTVDQSPVGASRTYGTISSGKRKPSHGSYFSGLFRSLRDPHHDAEVLQERRSLLTELETRQHKAEMTKLRFYCTSLATAVVIDLILSLMTMTSRKKERGVVDVGVIFGTVSTMLLCIVAVLSMRTRNEKLGWVHQSAVWAIVAAVLGLDILLLLWVLRV</sequence>
<dbReference type="GO" id="GO:0000329">
    <property type="term" value="C:fungal-type vacuole membrane"/>
    <property type="evidence" value="ECO:0007669"/>
    <property type="project" value="TreeGrafter"/>
</dbReference>
<protein>
    <recommendedName>
        <fullName evidence="8">SPX domain-containing protein</fullName>
    </recommendedName>
</protein>
<keyword evidence="3 7" id="KW-0812">Transmembrane</keyword>
<proteinExistence type="predicted"/>
<evidence type="ECO:0000256" key="7">
    <source>
        <dbReference type="SAM" id="Phobius"/>
    </source>
</evidence>
<evidence type="ECO:0000313" key="9">
    <source>
        <dbReference type="EMBL" id="KAF2127296.1"/>
    </source>
</evidence>
<dbReference type="InterPro" id="IPR018966">
    <property type="entry name" value="VTC_domain"/>
</dbReference>
<dbReference type="GO" id="GO:0033254">
    <property type="term" value="C:vacuolar transporter chaperone complex"/>
    <property type="evidence" value="ECO:0007669"/>
    <property type="project" value="TreeGrafter"/>
</dbReference>
<evidence type="ECO:0000256" key="2">
    <source>
        <dbReference type="ARBA" id="ARBA00022554"/>
    </source>
</evidence>
<reference evidence="9" key="1">
    <citation type="journal article" date="2020" name="Stud. Mycol.">
        <title>101 Dothideomycetes genomes: a test case for predicting lifestyles and emergence of pathogens.</title>
        <authorList>
            <person name="Haridas S."/>
            <person name="Albert R."/>
            <person name="Binder M."/>
            <person name="Bloem J."/>
            <person name="Labutti K."/>
            <person name="Salamov A."/>
            <person name="Andreopoulos B."/>
            <person name="Baker S."/>
            <person name="Barry K."/>
            <person name="Bills G."/>
            <person name="Bluhm B."/>
            <person name="Cannon C."/>
            <person name="Castanera R."/>
            <person name="Culley D."/>
            <person name="Daum C."/>
            <person name="Ezra D."/>
            <person name="Gonzalez J."/>
            <person name="Henrissat B."/>
            <person name="Kuo A."/>
            <person name="Liang C."/>
            <person name="Lipzen A."/>
            <person name="Lutzoni F."/>
            <person name="Magnuson J."/>
            <person name="Mondo S."/>
            <person name="Nolan M."/>
            <person name="Ohm R."/>
            <person name="Pangilinan J."/>
            <person name="Park H.-J."/>
            <person name="Ramirez L."/>
            <person name="Alfaro M."/>
            <person name="Sun H."/>
            <person name="Tritt A."/>
            <person name="Yoshinaga Y."/>
            <person name="Zwiers L.-H."/>
            <person name="Turgeon B."/>
            <person name="Goodwin S."/>
            <person name="Spatafora J."/>
            <person name="Crous P."/>
            <person name="Grigoriev I."/>
        </authorList>
    </citation>
    <scope>NUCLEOTIDE SEQUENCE</scope>
    <source>
        <strain evidence="9">CBS 119687</strain>
    </source>
</reference>
<evidence type="ECO:0000256" key="3">
    <source>
        <dbReference type="ARBA" id="ARBA00022692"/>
    </source>
</evidence>
<dbReference type="PROSITE" id="PS51382">
    <property type="entry name" value="SPX"/>
    <property type="match status" value="1"/>
</dbReference>
<dbReference type="RefSeq" id="XP_033521685.1">
    <property type="nucleotide sequence ID" value="XM_033672493.1"/>
</dbReference>
<feature type="compositionally biased region" description="Polar residues" evidence="6">
    <location>
        <begin position="570"/>
        <end position="586"/>
    </location>
</feature>
<feature type="transmembrane region" description="Helical" evidence="7">
    <location>
        <begin position="838"/>
        <end position="859"/>
    </location>
</feature>
<evidence type="ECO:0000259" key="8">
    <source>
        <dbReference type="PROSITE" id="PS51382"/>
    </source>
</evidence>
<dbReference type="InterPro" id="IPR042267">
    <property type="entry name" value="VTC_sf"/>
</dbReference>
<keyword evidence="10" id="KW-1185">Reference proteome</keyword>
<dbReference type="GeneID" id="54412925"/>
<name>A0A6A6A6X2_9PLEO</name>
<dbReference type="InterPro" id="IPR004331">
    <property type="entry name" value="SPX_dom"/>
</dbReference>
<organism evidence="9 10">
    <name type="scientific">Dothidotthia symphoricarpi CBS 119687</name>
    <dbReference type="NCBI Taxonomy" id="1392245"/>
    <lineage>
        <taxon>Eukaryota</taxon>
        <taxon>Fungi</taxon>
        <taxon>Dikarya</taxon>
        <taxon>Ascomycota</taxon>
        <taxon>Pezizomycotina</taxon>
        <taxon>Dothideomycetes</taxon>
        <taxon>Pleosporomycetidae</taxon>
        <taxon>Pleosporales</taxon>
        <taxon>Dothidotthiaceae</taxon>
        <taxon>Dothidotthia</taxon>
    </lineage>
</organism>
<dbReference type="PANTHER" id="PTHR46140:SF1">
    <property type="entry name" value="VACUOLAR TRANSPORTER CHAPERONE COMPLEX SUBUNIT 4-RELATED"/>
    <property type="match status" value="1"/>
</dbReference>
<dbReference type="GO" id="GO:0007034">
    <property type="term" value="P:vacuolar transport"/>
    <property type="evidence" value="ECO:0007669"/>
    <property type="project" value="TreeGrafter"/>
</dbReference>
<feature type="compositionally biased region" description="Low complexity" evidence="6">
    <location>
        <begin position="559"/>
        <end position="569"/>
    </location>
</feature>
<feature type="region of interest" description="Disordered" evidence="6">
    <location>
        <begin position="549"/>
        <end position="600"/>
    </location>
</feature>
<gene>
    <name evidence="9" type="ORF">P153DRAFT_424563</name>
</gene>
<keyword evidence="2" id="KW-0926">Vacuole</keyword>